<keyword evidence="1" id="KW-0863">Zinc-finger</keyword>
<protein>
    <recommendedName>
        <fullName evidence="3">C2H2-type domain-containing protein</fullName>
    </recommendedName>
</protein>
<feature type="region of interest" description="Disordered" evidence="2">
    <location>
        <begin position="265"/>
        <end position="315"/>
    </location>
</feature>
<evidence type="ECO:0000259" key="3">
    <source>
        <dbReference type="PROSITE" id="PS50157"/>
    </source>
</evidence>
<gene>
    <name evidence="4" type="ORF">MGAL_10B064772</name>
</gene>
<feature type="compositionally biased region" description="Polar residues" evidence="2">
    <location>
        <begin position="457"/>
        <end position="477"/>
    </location>
</feature>
<feature type="region of interest" description="Disordered" evidence="2">
    <location>
        <begin position="527"/>
        <end position="563"/>
    </location>
</feature>
<feature type="domain" description="C2H2-type" evidence="3">
    <location>
        <begin position="1141"/>
        <end position="1169"/>
    </location>
</feature>
<dbReference type="PROSITE" id="PS00028">
    <property type="entry name" value="ZINC_FINGER_C2H2_1"/>
    <property type="match status" value="9"/>
</dbReference>
<proteinExistence type="predicted"/>
<evidence type="ECO:0000256" key="1">
    <source>
        <dbReference type="PROSITE-ProRule" id="PRU00042"/>
    </source>
</evidence>
<feature type="compositionally biased region" description="Low complexity" evidence="2">
    <location>
        <begin position="297"/>
        <end position="315"/>
    </location>
</feature>
<dbReference type="OrthoDB" id="10020956at2759"/>
<feature type="compositionally biased region" description="Basic and acidic residues" evidence="2">
    <location>
        <begin position="144"/>
        <end position="180"/>
    </location>
</feature>
<feature type="compositionally biased region" description="Polar residues" evidence="2">
    <location>
        <begin position="543"/>
        <end position="563"/>
    </location>
</feature>
<dbReference type="SMART" id="SM00355">
    <property type="entry name" value="ZnF_C2H2"/>
    <property type="match status" value="12"/>
</dbReference>
<feature type="compositionally biased region" description="Low complexity" evidence="2">
    <location>
        <begin position="907"/>
        <end position="921"/>
    </location>
</feature>
<feature type="region of interest" description="Disordered" evidence="2">
    <location>
        <begin position="428"/>
        <end position="477"/>
    </location>
</feature>
<comment type="caution">
    <text evidence="4">The sequence shown here is derived from an EMBL/GenBank/DDBJ whole genome shotgun (WGS) entry which is preliminary data.</text>
</comment>
<dbReference type="Gene3D" id="3.30.160.60">
    <property type="entry name" value="Classic Zinc Finger"/>
    <property type="match status" value="2"/>
</dbReference>
<feature type="region of interest" description="Disordered" evidence="2">
    <location>
        <begin position="24"/>
        <end position="82"/>
    </location>
</feature>
<dbReference type="EMBL" id="UYJE01004635">
    <property type="protein sequence ID" value="VDI29888.1"/>
    <property type="molecule type" value="Genomic_DNA"/>
</dbReference>
<keyword evidence="5" id="KW-1185">Reference proteome</keyword>
<evidence type="ECO:0000256" key="2">
    <source>
        <dbReference type="SAM" id="MobiDB-lite"/>
    </source>
</evidence>
<evidence type="ECO:0000313" key="4">
    <source>
        <dbReference type="EMBL" id="VDI29888.1"/>
    </source>
</evidence>
<organism evidence="4 5">
    <name type="scientific">Mytilus galloprovincialis</name>
    <name type="common">Mediterranean mussel</name>
    <dbReference type="NCBI Taxonomy" id="29158"/>
    <lineage>
        <taxon>Eukaryota</taxon>
        <taxon>Metazoa</taxon>
        <taxon>Spiralia</taxon>
        <taxon>Lophotrochozoa</taxon>
        <taxon>Mollusca</taxon>
        <taxon>Bivalvia</taxon>
        <taxon>Autobranchia</taxon>
        <taxon>Pteriomorphia</taxon>
        <taxon>Mytilida</taxon>
        <taxon>Mytiloidea</taxon>
        <taxon>Mytilidae</taxon>
        <taxon>Mytilinae</taxon>
        <taxon>Mytilus</taxon>
    </lineage>
</organism>
<dbReference type="PANTHER" id="PTHR21190:SF1">
    <property type="entry name" value="GH10077P"/>
    <property type="match status" value="1"/>
</dbReference>
<sequence>MVVLDPSSDQMLAMDILAFDKLKGNRRKQSKPIRVSCSADSESVEPGSKYLGTSESQFPNNGNNDMNDAENRPSEESDSSDVRMDRNIIEKELDMHRKLKEIEMVENNNKLLSSFHSIPGSEGYPTKYHRLGSELFQPAFPTNGERESERPDPTRINGEDRFKDMLEKTPNSDEEGKKVDGGNRIFHQDAYCEICDREFCNKYFLKTHRANKHGIFDNSTSPISSMGPSMPLPQDIITTASPIQPPTLTTSSSFKVMDFIQNLPATEPKSKQPDTPKPPANMEAKSPLMPNPPSTPTTPGGSSNNNSANINNGSKPVPKDMEDFCELCQKHFCNKYYLKKHKQDVHGIAPPDGSSSANKRGRPKDLQAQLDAITSSTMSLGNPTISSSMSSFMPPHSLPNMPGLPNMPPGVMVLNPFMAPMLLHAGGLMPQQGQMPTPPIMSQPPPTSPTPPPMPSHSSANTPPPSSVSSTGQIPTGSNGALNQEAYCDLCQKEFCNKYFLKIHKANKHGIFFDDFPFGPPIPPYKMPIFSDNKPTSEKSESPNDANNIKQENSPKAGTSLITSSPENPGTYCNLCNQEFASKYTYRIHRIQVHGMLNEAYEGALMEDIMKSTMKDRIESQMKISPNSLAKMEMDEYFNNRMMENGMSTMFSNMVAAKLADRVTCDICNKVLCNKYFLKVHKQKVHGVEPSPEQDLKLDINKAFQMNGSEPSTPIKSAMKFEPSDPSPKLPTSMGASFPMGYPRASDALLDMSPNSVEKPSKDELVKMGIDPEAYCEICKKEFCSKYFLRTHKLNIHGIRGDKPETPDSDKLAFLNMSLSQASMSMNQTNLSASMGAMSGAMSQNNKPLNLSMNTNGKSSKSVYEKHSWRWKEPVNSSRVICELCNKEVCNKYFLRTHKLNKHGILPSETSLSPSSSPYPSEFDTQSNSSLPTDLSMRERNQSPLAVHLGSNVSHPSSIYGYEQKRDSENMINDNENSEYYNSYSEVCQLCEKRFKNLKRLKLHIMKDHGMLSSVRKGLFSESQMDNRICRMCDASFPNELAMHLHMIQEHNAQVSLNTNENERENMPPVSRPRKHKSRLGFHKLSLITKQKYYSCSKCDFRSKWLNNLCDHELKVHNISPKNGQSFGNIHVNSPTKIGKYKCSKCSRKFPSIILCNRHIREEHIRKKDFAIVKSNTRYSCEHCKFSTRFSKQLKRHVERVHSGTEERLNGLDMEDNYSGKTSEPLNLHVQAVNGSGSDCEMQAFKIKDCSSIYSDFVTTVVKMPVRHHVSAPITVTFHLTPMEQ</sequence>
<dbReference type="InterPro" id="IPR013087">
    <property type="entry name" value="Znf_C2H2_type"/>
</dbReference>
<accession>A0A8B6E530</accession>
<feature type="region of interest" description="Disordered" evidence="2">
    <location>
        <begin position="139"/>
        <end position="180"/>
    </location>
</feature>
<dbReference type="PROSITE" id="PS50157">
    <property type="entry name" value="ZINC_FINGER_C2H2_2"/>
    <property type="match status" value="3"/>
</dbReference>
<feature type="domain" description="C2H2-type" evidence="3">
    <location>
        <begin position="323"/>
        <end position="351"/>
    </location>
</feature>
<keyword evidence="1" id="KW-0479">Metal-binding</keyword>
<keyword evidence="1" id="KW-0862">Zinc</keyword>
<feature type="compositionally biased region" description="Basic and acidic residues" evidence="2">
    <location>
        <begin position="69"/>
        <end position="82"/>
    </location>
</feature>
<feature type="region of interest" description="Disordered" evidence="2">
    <location>
        <begin position="905"/>
        <end position="936"/>
    </location>
</feature>
<dbReference type="GO" id="GO:0008270">
    <property type="term" value="F:zinc ion binding"/>
    <property type="evidence" value="ECO:0007669"/>
    <property type="project" value="UniProtKB-KW"/>
</dbReference>
<feature type="region of interest" description="Disordered" evidence="2">
    <location>
        <begin position="709"/>
        <end position="730"/>
    </location>
</feature>
<reference evidence="4" key="1">
    <citation type="submission" date="2018-11" db="EMBL/GenBank/DDBJ databases">
        <authorList>
            <person name="Alioto T."/>
            <person name="Alioto T."/>
        </authorList>
    </citation>
    <scope>NUCLEOTIDE SEQUENCE</scope>
</reference>
<dbReference type="PANTHER" id="PTHR21190">
    <property type="entry name" value="GH10077P"/>
    <property type="match status" value="1"/>
</dbReference>
<dbReference type="Proteomes" id="UP000596742">
    <property type="component" value="Unassembled WGS sequence"/>
</dbReference>
<feature type="domain" description="C2H2-type" evidence="3">
    <location>
        <begin position="1179"/>
        <end position="1207"/>
    </location>
</feature>
<feature type="compositionally biased region" description="Polar residues" evidence="2">
    <location>
        <begin position="923"/>
        <end position="933"/>
    </location>
</feature>
<evidence type="ECO:0000313" key="5">
    <source>
        <dbReference type="Proteomes" id="UP000596742"/>
    </source>
</evidence>
<feature type="compositionally biased region" description="Pro residues" evidence="2">
    <location>
        <begin position="436"/>
        <end position="455"/>
    </location>
</feature>
<name>A0A8B6E530_MYTGA</name>